<keyword evidence="2 6" id="KW-0812">Transmembrane</keyword>
<evidence type="ECO:0000256" key="4">
    <source>
        <dbReference type="ARBA" id="ARBA00022989"/>
    </source>
</evidence>
<evidence type="ECO:0008006" key="9">
    <source>
        <dbReference type="Google" id="ProtNLM"/>
    </source>
</evidence>
<comment type="subcellular location">
    <subcellularLocation>
        <location evidence="1">Host membrane</location>
    </subcellularLocation>
</comment>
<comment type="caution">
    <text evidence="7">The sequence shown here is derived from an EMBL/GenBank/DDBJ whole genome shotgun (WGS) entry which is preliminary data.</text>
</comment>
<organism evidence="7 8">
    <name type="scientific">Pseudoalteromonas gelatinilytica</name>
    <dbReference type="NCBI Taxonomy" id="1703256"/>
    <lineage>
        <taxon>Bacteria</taxon>
        <taxon>Pseudomonadati</taxon>
        <taxon>Pseudomonadota</taxon>
        <taxon>Gammaproteobacteria</taxon>
        <taxon>Alteromonadales</taxon>
        <taxon>Pseudoalteromonadaceae</taxon>
        <taxon>Pseudoalteromonas</taxon>
    </lineage>
</organism>
<evidence type="ECO:0000256" key="2">
    <source>
        <dbReference type="ARBA" id="ARBA00022692"/>
    </source>
</evidence>
<gene>
    <name evidence="7" type="ORF">GCM10008027_26720</name>
</gene>
<dbReference type="Pfam" id="PF17537">
    <property type="entry name" value="DUF5455"/>
    <property type="match status" value="1"/>
</dbReference>
<proteinExistence type="predicted"/>
<keyword evidence="3" id="KW-1043">Host membrane</keyword>
<evidence type="ECO:0000313" key="8">
    <source>
        <dbReference type="Proteomes" id="UP000638462"/>
    </source>
</evidence>
<keyword evidence="4 6" id="KW-1133">Transmembrane helix</keyword>
<protein>
    <recommendedName>
        <fullName evidence="9">DUF2523 domain-containing protein</fullName>
    </recommendedName>
</protein>
<dbReference type="InterPro" id="IPR035210">
    <property type="entry name" value="DUF5455"/>
</dbReference>
<evidence type="ECO:0000256" key="5">
    <source>
        <dbReference type="ARBA" id="ARBA00023136"/>
    </source>
</evidence>
<name>A0ABQ1TPD2_9GAMM</name>
<dbReference type="Proteomes" id="UP000638462">
    <property type="component" value="Unassembled WGS sequence"/>
</dbReference>
<keyword evidence="5 6" id="KW-0472">Membrane</keyword>
<evidence type="ECO:0000256" key="3">
    <source>
        <dbReference type="ARBA" id="ARBA00022870"/>
    </source>
</evidence>
<keyword evidence="8" id="KW-1185">Reference proteome</keyword>
<feature type="transmembrane region" description="Helical" evidence="6">
    <location>
        <begin position="36"/>
        <end position="54"/>
    </location>
</feature>
<dbReference type="RefSeq" id="WP_188729565.1">
    <property type="nucleotide sequence ID" value="NZ_BMIT01000010.1"/>
</dbReference>
<sequence>MPAPLVAASIAAILTAIAKGIYEIFKFLLYKYGKKIIFGTMFIVLYSSVLLTFVNKVNAEFSQLLTSLPSNSFSQAGLSLIPNNAITCASIVVSAKVAQMFFYFALGIARVKFKAQ</sequence>
<evidence type="ECO:0000256" key="6">
    <source>
        <dbReference type="SAM" id="Phobius"/>
    </source>
</evidence>
<reference evidence="8" key="1">
    <citation type="journal article" date="2019" name="Int. J. Syst. Evol. Microbiol.">
        <title>The Global Catalogue of Microorganisms (GCM) 10K type strain sequencing project: providing services to taxonomists for standard genome sequencing and annotation.</title>
        <authorList>
            <consortium name="The Broad Institute Genomics Platform"/>
            <consortium name="The Broad Institute Genome Sequencing Center for Infectious Disease"/>
            <person name="Wu L."/>
            <person name="Ma J."/>
        </authorList>
    </citation>
    <scope>NUCLEOTIDE SEQUENCE [LARGE SCALE GENOMIC DNA]</scope>
    <source>
        <strain evidence="8">CGMCC 1.15394</strain>
    </source>
</reference>
<evidence type="ECO:0000256" key="1">
    <source>
        <dbReference type="ARBA" id="ARBA00004551"/>
    </source>
</evidence>
<accession>A0ABQ1TPD2</accession>
<dbReference type="EMBL" id="BMIT01000010">
    <property type="protein sequence ID" value="GGF00536.1"/>
    <property type="molecule type" value="Genomic_DNA"/>
</dbReference>
<evidence type="ECO:0000313" key="7">
    <source>
        <dbReference type="EMBL" id="GGF00536.1"/>
    </source>
</evidence>